<reference evidence="2 3" key="1">
    <citation type="submission" date="2019-08" db="EMBL/GenBank/DDBJ databases">
        <authorList>
            <person name="Peeters C."/>
        </authorList>
    </citation>
    <scope>NUCLEOTIDE SEQUENCE [LARGE SCALE GENOMIC DNA]</scope>
    <source>
        <strain evidence="2 3">LMG 31107</strain>
    </source>
</reference>
<dbReference type="EMBL" id="CABPRY010000006">
    <property type="protein sequence ID" value="VVE18367.1"/>
    <property type="molecule type" value="Genomic_DNA"/>
</dbReference>
<dbReference type="RefSeq" id="WP_150609480.1">
    <property type="nucleotide sequence ID" value="NZ_CABPRY010000006.1"/>
</dbReference>
<accession>A0A5E4W0G4</accession>
<organism evidence="2 3">
    <name type="scientific">Pandoraea cepalis</name>
    <dbReference type="NCBI Taxonomy" id="2508294"/>
    <lineage>
        <taxon>Bacteria</taxon>
        <taxon>Pseudomonadati</taxon>
        <taxon>Pseudomonadota</taxon>
        <taxon>Betaproteobacteria</taxon>
        <taxon>Burkholderiales</taxon>
        <taxon>Burkholderiaceae</taxon>
        <taxon>Pandoraea</taxon>
    </lineage>
</organism>
<name>A0A5E4W0G4_9BURK</name>
<dbReference type="AlphaFoldDB" id="A0A5E4W0G4"/>
<evidence type="ECO:0000313" key="2">
    <source>
        <dbReference type="EMBL" id="VVE18367.1"/>
    </source>
</evidence>
<gene>
    <name evidence="2" type="ORF">PCE31107_03016</name>
</gene>
<proteinExistence type="predicted"/>
<protein>
    <submittedName>
        <fullName evidence="2">Uncharacterized protein</fullName>
    </submittedName>
</protein>
<evidence type="ECO:0000256" key="1">
    <source>
        <dbReference type="SAM" id="MobiDB-lite"/>
    </source>
</evidence>
<sequence length="117" mass="12498">MKRLQAASAPAPIPALPDRDQACEAINEAHHDGRNALFASHRSRTALWHAQALSEWAIRATTSAALTASQHDRAIARVGGARRKPAKPNCYAGSLGRGPAGEARRITLIGQRMDGDI</sequence>
<evidence type="ECO:0000313" key="3">
    <source>
        <dbReference type="Proteomes" id="UP000396788"/>
    </source>
</evidence>
<feature type="region of interest" description="Disordered" evidence="1">
    <location>
        <begin position="78"/>
        <end position="98"/>
    </location>
</feature>
<dbReference type="Proteomes" id="UP000396788">
    <property type="component" value="Unassembled WGS sequence"/>
</dbReference>